<dbReference type="FunFam" id="1.20.58.1590:FF:000002">
    <property type="entry name" value="Uncharacterized protein, isoform A"/>
    <property type="match status" value="1"/>
</dbReference>
<dbReference type="Pfam" id="PF08559">
    <property type="entry name" value="Cut8"/>
    <property type="match status" value="1"/>
</dbReference>
<comment type="subcellular location">
    <subcellularLocation>
        <location evidence="1">Nucleus</location>
    </subcellularLocation>
</comment>
<proteinExistence type="evidence at transcript level"/>
<dbReference type="eggNOG" id="ENOG502S5VX">
    <property type="taxonomic scope" value="Eukaryota"/>
</dbReference>
<organism evidence="4">
    <name type="scientific">Musca domestica</name>
    <name type="common">House fly</name>
    <dbReference type="NCBI Taxonomy" id="7370"/>
    <lineage>
        <taxon>Eukaryota</taxon>
        <taxon>Metazoa</taxon>
        <taxon>Ecdysozoa</taxon>
        <taxon>Arthropoda</taxon>
        <taxon>Hexapoda</taxon>
        <taxon>Insecta</taxon>
        <taxon>Pterygota</taxon>
        <taxon>Neoptera</taxon>
        <taxon>Endopterygota</taxon>
        <taxon>Diptera</taxon>
        <taxon>Brachycera</taxon>
        <taxon>Muscomorpha</taxon>
        <taxon>Muscoidea</taxon>
        <taxon>Muscidae</taxon>
        <taxon>Musca</taxon>
    </lineage>
</organism>
<reference evidence="5" key="2">
    <citation type="submission" date="2020-05" db="UniProtKB">
        <authorList>
            <consortium name="EnsemblMetazoa"/>
        </authorList>
    </citation>
    <scope>IDENTIFICATION</scope>
    <source>
        <strain evidence="5">Aabys</strain>
    </source>
</reference>
<dbReference type="GO" id="GO:0031965">
    <property type="term" value="C:nuclear membrane"/>
    <property type="evidence" value="ECO:0007669"/>
    <property type="project" value="TreeGrafter"/>
</dbReference>
<dbReference type="PANTHER" id="PTHR28032:SF1">
    <property type="entry name" value="FI02826P"/>
    <property type="match status" value="1"/>
</dbReference>
<dbReference type="GO" id="GO:0070628">
    <property type="term" value="F:proteasome binding"/>
    <property type="evidence" value="ECO:0007669"/>
    <property type="project" value="TreeGrafter"/>
</dbReference>
<protein>
    <submittedName>
        <fullName evidence="4 5">Cut8</fullName>
    </submittedName>
</protein>
<dbReference type="VEuPathDB" id="VectorBase:MDOA011166"/>
<dbReference type="InterPro" id="IPR013868">
    <property type="entry name" value="Cut8/Sts1_fam"/>
</dbReference>
<dbReference type="GO" id="GO:0071630">
    <property type="term" value="P:nuclear protein quality control by the ubiquitin-proteasome system"/>
    <property type="evidence" value="ECO:0007669"/>
    <property type="project" value="InterPro"/>
</dbReference>
<comment type="similarity">
    <text evidence="2">Belongs to the cut8/STS1 family.</text>
</comment>
<dbReference type="InterPro" id="IPR038422">
    <property type="entry name" value="Cut8/Sts1_sf"/>
</dbReference>
<accession>T1PHD1</accession>
<sequence>MATPQNNTRIALADRLEALRVATTPSTRPSDPIPASIFASSLMDNTTNVALQDYEGHIASPDELVIRQRGRRRPLMDWTPEQATNIRNPFQRTPTKMPLSTNMILRSSPRKRLSMGSTPPEPMMMNSNSSPHKLNAKQQLWPGSPSAAKKLRLGDEERPMAQINEEIPLATVLQGFSQQQLIDMIVGKVAGDAKAEAELRAKLPMPDIEKMEQDLLHAKRMIFKSLPTSRLCKKTDSTAFTRAALHLSEFKRLLTHHTKQLHDSGHWDALLDYIFMAWQCVKATPNWDNATHNAVRKQCFKVLTCGCMAAVKFGGLRLGTQRLQTLEKNLKEWSQDYEDVMSCVNTLSKAFTKGRTSL</sequence>
<dbReference type="VEuPathDB" id="VectorBase:MDOMA2_004964"/>
<dbReference type="EnsemblMetazoa" id="MDOA011166-RA">
    <property type="protein sequence ID" value="MDOA011166-PA"/>
    <property type="gene ID" value="MDOA011166"/>
</dbReference>
<dbReference type="GO" id="GO:0031144">
    <property type="term" value="P:proteasome localization"/>
    <property type="evidence" value="ECO:0007669"/>
    <property type="project" value="InterPro"/>
</dbReference>
<dbReference type="STRING" id="7370.T1PHD1"/>
<evidence type="ECO:0000256" key="3">
    <source>
        <dbReference type="ARBA" id="ARBA00023242"/>
    </source>
</evidence>
<evidence type="ECO:0000256" key="1">
    <source>
        <dbReference type="ARBA" id="ARBA00004123"/>
    </source>
</evidence>
<evidence type="ECO:0000313" key="4">
    <source>
        <dbReference type="EMBL" id="AFP62805.1"/>
    </source>
</evidence>
<gene>
    <name evidence="5" type="primary">101897643</name>
</gene>
<dbReference type="OrthoDB" id="10061064at2759"/>
<keyword evidence="3" id="KW-0539">Nucleus</keyword>
<reference evidence="4" key="1">
    <citation type="submission" date="2012-08" db="EMBL/GenBank/DDBJ databases">
        <title>Transcriptome of adult Musca domestica launches a platform for comparative house fly gene expression and characterization of differential gene expression among resistant and susceptible house flies.</title>
        <authorList>
            <person name="Liu N."/>
            <person name="Zhang L."/>
            <person name="Li M."/>
            <person name="Reid W."/>
        </authorList>
    </citation>
    <scope>NUCLEOTIDE SEQUENCE</scope>
    <source>
        <strain evidence="4">ALHF</strain>
        <tissue evidence="4">Whole body</tissue>
    </source>
</reference>
<dbReference type="KEGG" id="mde:101897643"/>
<name>T1PHD1_MUSDO</name>
<dbReference type="EMBL" id="KA648176">
    <property type="protein sequence ID" value="AFP62805.1"/>
    <property type="molecule type" value="mRNA"/>
</dbReference>
<dbReference type="AlphaFoldDB" id="T1PHD1"/>
<evidence type="ECO:0000256" key="2">
    <source>
        <dbReference type="ARBA" id="ARBA00006199"/>
    </source>
</evidence>
<dbReference type="Gene3D" id="1.20.58.1590">
    <property type="entry name" value="Tethering factor for nuclear proteasome Cut8/Sts1"/>
    <property type="match status" value="1"/>
</dbReference>
<evidence type="ECO:0000313" key="5">
    <source>
        <dbReference type="EnsemblMetazoa" id="MDOA011166-PA"/>
    </source>
</evidence>
<dbReference type="RefSeq" id="XP_005187072.2">
    <property type="nucleotide sequence ID" value="XM_005187015.4"/>
</dbReference>
<dbReference type="PANTHER" id="PTHR28032">
    <property type="entry name" value="FI02826P"/>
    <property type="match status" value="1"/>
</dbReference>